<name>U5WDW2_9ACTN</name>
<protein>
    <submittedName>
        <fullName evidence="2">Uncharacterized protein</fullName>
    </submittedName>
</protein>
<dbReference type="OrthoDB" id="3386543at2"/>
<dbReference type="Proteomes" id="UP000017746">
    <property type="component" value="Chromosome"/>
</dbReference>
<accession>U5WDW2</accession>
<keyword evidence="1" id="KW-0812">Transmembrane</keyword>
<dbReference type="STRING" id="1246995.AFR_39780"/>
<reference evidence="2 3" key="1">
    <citation type="journal article" date="2014" name="J. Biotechnol.">
        <title>Complete genome sequence of the actinobacterium Actinoplanes friuliensis HAG 010964, producer of the lipopeptide antibiotic friulimycin.</title>
        <authorList>
            <person name="Ruckert C."/>
            <person name="Szczepanowski R."/>
            <person name="Albersmeier A."/>
            <person name="Goesmann A."/>
            <person name="Fischer N."/>
            <person name="Steinkamper A."/>
            <person name="Puhler A."/>
            <person name="Biener R."/>
            <person name="Schwartz D."/>
            <person name="Kalinowski J."/>
        </authorList>
    </citation>
    <scope>NUCLEOTIDE SEQUENCE [LARGE SCALE GENOMIC DNA]</scope>
    <source>
        <strain evidence="2 3">DSM 7358</strain>
    </source>
</reference>
<feature type="transmembrane region" description="Helical" evidence="1">
    <location>
        <begin position="108"/>
        <end position="132"/>
    </location>
</feature>
<dbReference type="HOGENOM" id="CLU_086041_2_0_11"/>
<dbReference type="Pfam" id="PF14325">
    <property type="entry name" value="DUF4383"/>
    <property type="match status" value="1"/>
</dbReference>
<dbReference type="EMBL" id="CP006272">
    <property type="protein sequence ID" value="AGZ46210.1"/>
    <property type="molecule type" value="Genomic_DNA"/>
</dbReference>
<evidence type="ECO:0000256" key="1">
    <source>
        <dbReference type="SAM" id="Phobius"/>
    </source>
</evidence>
<keyword evidence="3" id="KW-1185">Reference proteome</keyword>
<feature type="transmembrane region" description="Helical" evidence="1">
    <location>
        <begin position="86"/>
        <end position="102"/>
    </location>
</feature>
<feature type="transmembrane region" description="Helical" evidence="1">
    <location>
        <begin position="12"/>
        <end position="36"/>
    </location>
</feature>
<evidence type="ECO:0000313" key="3">
    <source>
        <dbReference type="Proteomes" id="UP000017746"/>
    </source>
</evidence>
<organism evidence="2 3">
    <name type="scientific">Actinoplanes friuliensis DSM 7358</name>
    <dbReference type="NCBI Taxonomy" id="1246995"/>
    <lineage>
        <taxon>Bacteria</taxon>
        <taxon>Bacillati</taxon>
        <taxon>Actinomycetota</taxon>
        <taxon>Actinomycetes</taxon>
        <taxon>Micromonosporales</taxon>
        <taxon>Micromonosporaceae</taxon>
        <taxon>Actinoplanes</taxon>
    </lineage>
</organism>
<dbReference type="RefSeq" id="WP_023562543.1">
    <property type="nucleotide sequence ID" value="NC_022657.1"/>
</dbReference>
<feature type="transmembrane region" description="Helical" evidence="1">
    <location>
        <begin position="56"/>
        <end position="74"/>
    </location>
</feature>
<dbReference type="PATRIC" id="fig|1246995.3.peg.8048"/>
<proteinExistence type="predicted"/>
<dbReference type="eggNOG" id="ENOG5031ZYX">
    <property type="taxonomic scope" value="Bacteria"/>
</dbReference>
<keyword evidence="1" id="KW-1133">Transmembrane helix</keyword>
<evidence type="ECO:0000313" key="2">
    <source>
        <dbReference type="EMBL" id="AGZ46210.1"/>
    </source>
</evidence>
<dbReference type="AlphaFoldDB" id="U5WDW2"/>
<sequence>MAHNPVNHPLRPLYRALSALTGVYLVLFGILGMIQTADNGLFGNGDDRVLGQRTNLFWSLVAALIGVIVVIATAIGRNSDTEVDKYFGWGLLVVGSYGLAVIRTDANFFNFSISTVVVTYLAGLFLITAGLYSKVAPESEAGAPRQARERQAQSA</sequence>
<gene>
    <name evidence="2" type="ORF">AFR_39780</name>
</gene>
<keyword evidence="1" id="KW-0472">Membrane</keyword>
<dbReference type="KEGG" id="afs:AFR_39780"/>